<name>T2JJX2_CROWT</name>
<protein>
    <submittedName>
        <fullName evidence="1">Uncharacterized protein</fullName>
    </submittedName>
</protein>
<dbReference type="Proteomes" id="UP000018130">
    <property type="component" value="Unassembled WGS sequence"/>
</dbReference>
<gene>
    <name evidence="1" type="ORF">CWATWH0402_4093</name>
</gene>
<reference evidence="1 2" key="1">
    <citation type="submission" date="2013-01" db="EMBL/GenBank/DDBJ databases">
        <authorList>
            <person name="Bench S."/>
        </authorList>
    </citation>
    <scope>NUCLEOTIDE SEQUENCE [LARGE SCALE GENOMIC DNA]</scope>
    <source>
        <strain evidence="1 2">WH 0402</strain>
    </source>
</reference>
<sequence length="62" mass="7334">MVHQPQQYPQISRGRFSIITPWCDRHFDEIDSHNQTYELTEGDNRKSVDISEVVQVPEYPTD</sequence>
<accession>T2JJX2</accession>
<dbReference type="AlphaFoldDB" id="T2JJX2"/>
<evidence type="ECO:0000313" key="1">
    <source>
        <dbReference type="EMBL" id="CCQ65406.1"/>
    </source>
</evidence>
<reference evidence="1 2" key="2">
    <citation type="submission" date="2013-09" db="EMBL/GenBank/DDBJ databases">
        <title>Whole genome comparison of six Crocosphaera watsonii strains with differing phenotypes.</title>
        <authorList>
            <person name="Bench S.R."/>
            <person name="Heller P."/>
            <person name="Frank I."/>
            <person name="Arciniega M."/>
            <person name="Shilova I.N."/>
            <person name="Zehr J.P."/>
        </authorList>
    </citation>
    <scope>NUCLEOTIDE SEQUENCE [LARGE SCALE GENOMIC DNA]</scope>
    <source>
        <strain evidence="1 2">WH 0402</strain>
    </source>
</reference>
<organism evidence="1 2">
    <name type="scientific">Crocosphaera watsonii WH 0402</name>
    <dbReference type="NCBI Taxonomy" id="1284629"/>
    <lineage>
        <taxon>Bacteria</taxon>
        <taxon>Bacillati</taxon>
        <taxon>Cyanobacteriota</taxon>
        <taxon>Cyanophyceae</taxon>
        <taxon>Oscillatoriophycideae</taxon>
        <taxon>Chroococcales</taxon>
        <taxon>Aphanothecaceae</taxon>
        <taxon>Crocosphaera</taxon>
    </lineage>
</organism>
<evidence type="ECO:0000313" key="2">
    <source>
        <dbReference type="Proteomes" id="UP000018130"/>
    </source>
</evidence>
<dbReference type="EMBL" id="CAQN01000184">
    <property type="protein sequence ID" value="CCQ65406.1"/>
    <property type="molecule type" value="Genomic_DNA"/>
</dbReference>
<comment type="caution">
    <text evidence="1">The sequence shown here is derived from an EMBL/GenBank/DDBJ whole genome shotgun (WGS) entry which is preliminary data.</text>
</comment>
<proteinExistence type="predicted"/>